<proteinExistence type="predicted"/>
<dbReference type="Proteomes" id="UP001145114">
    <property type="component" value="Unassembled WGS sequence"/>
</dbReference>
<reference evidence="1" key="1">
    <citation type="submission" date="2022-06" db="EMBL/GenBank/DDBJ databases">
        <title>Phylogenomic reconstructions and comparative analyses of Kickxellomycotina fungi.</title>
        <authorList>
            <person name="Reynolds N.K."/>
            <person name="Stajich J.E."/>
            <person name="Barry K."/>
            <person name="Grigoriev I.V."/>
            <person name="Crous P."/>
            <person name="Smith M.E."/>
        </authorList>
    </citation>
    <scope>NUCLEOTIDE SEQUENCE</scope>
    <source>
        <strain evidence="1">RSA 2271</strain>
    </source>
</reference>
<sequence>MYNIALVAYSYSYLIKDMTDSKIRIVAYFHITSLNALIFITTSITFHLHLASILNRVTLANRISPYYELISWSLAAAVSTPIFFIGRFVHLNPFSAILYFEVSWVWLRIDVFGIYLPAIICLTYCSAVCVIVVIRLLPVWRRINLNQLTSPDGIVDIKRHRASTISSLRHDWVESEYVSQVFMASNSSLLTPSNRGFACGAPPREICRPALTYQWKTTRARGLSNIKLAILRILLYT</sequence>
<accession>A0ACC1H8Y1</accession>
<evidence type="ECO:0000313" key="2">
    <source>
        <dbReference type="Proteomes" id="UP001145114"/>
    </source>
</evidence>
<name>A0ACC1H8Y1_9FUNG</name>
<comment type="caution">
    <text evidence="1">The sequence shown here is derived from an EMBL/GenBank/DDBJ whole genome shotgun (WGS) entry which is preliminary data.</text>
</comment>
<feature type="non-terminal residue" evidence="1">
    <location>
        <position position="237"/>
    </location>
</feature>
<organism evidence="1 2">
    <name type="scientific">Spiromyces aspiralis</name>
    <dbReference type="NCBI Taxonomy" id="68401"/>
    <lineage>
        <taxon>Eukaryota</taxon>
        <taxon>Fungi</taxon>
        <taxon>Fungi incertae sedis</taxon>
        <taxon>Zoopagomycota</taxon>
        <taxon>Kickxellomycotina</taxon>
        <taxon>Kickxellomycetes</taxon>
        <taxon>Kickxellales</taxon>
        <taxon>Kickxellaceae</taxon>
        <taxon>Spiromyces</taxon>
    </lineage>
</organism>
<keyword evidence="2" id="KW-1185">Reference proteome</keyword>
<protein>
    <submittedName>
        <fullName evidence="1">Uncharacterized protein</fullName>
    </submittedName>
</protein>
<gene>
    <name evidence="1" type="ORF">EV182_007987</name>
</gene>
<evidence type="ECO:0000313" key="1">
    <source>
        <dbReference type="EMBL" id="KAJ1670801.1"/>
    </source>
</evidence>
<dbReference type="EMBL" id="JAMZIH010009069">
    <property type="protein sequence ID" value="KAJ1670801.1"/>
    <property type="molecule type" value="Genomic_DNA"/>
</dbReference>